<proteinExistence type="predicted"/>
<dbReference type="FunCoup" id="G0P2G8">
    <property type="interactions" value="1088"/>
</dbReference>
<gene>
    <name evidence="2" type="ORF">CAEBREN_15688</name>
</gene>
<name>G0P2G8_CAEBE</name>
<sequence>MPSNFLACLLLLNMALPVIGISCYGYNAYRNTPTVQHNKNFCMAIYDVANEEGTFSGVDRNPIKAEKLKWDFNLGKDCQMQKTRLREDEEWQVVYTCLCFSSMCNFPFSFQEFKNRNYTLAPVPSKIDSVW</sequence>
<dbReference type="AlphaFoldDB" id="G0P2G8"/>
<dbReference type="eggNOG" id="ENOG502TIZE">
    <property type="taxonomic scope" value="Eukaryota"/>
</dbReference>
<dbReference type="OrthoDB" id="5771086at2759"/>
<keyword evidence="3" id="KW-1185">Reference proteome</keyword>
<feature type="signal peptide" evidence="1">
    <location>
        <begin position="1"/>
        <end position="20"/>
    </location>
</feature>
<dbReference type="OMA" id="SKIDSVW"/>
<feature type="chain" id="PRO_5003406270" evidence="1">
    <location>
        <begin position="21"/>
        <end position="131"/>
    </location>
</feature>
<dbReference type="InParanoid" id="G0P2G8"/>
<keyword evidence="1" id="KW-0732">Signal</keyword>
<reference evidence="3" key="1">
    <citation type="submission" date="2011-07" db="EMBL/GenBank/DDBJ databases">
        <authorList>
            <consortium name="Caenorhabditis brenneri Sequencing and Analysis Consortium"/>
            <person name="Wilson R.K."/>
        </authorList>
    </citation>
    <scope>NUCLEOTIDE SEQUENCE [LARGE SCALE GENOMIC DNA]</scope>
    <source>
        <strain evidence="3">PB2801</strain>
    </source>
</reference>
<evidence type="ECO:0000313" key="3">
    <source>
        <dbReference type="Proteomes" id="UP000008068"/>
    </source>
</evidence>
<dbReference type="HOGENOM" id="CLU_158838_0_0_1"/>
<protein>
    <submittedName>
        <fullName evidence="2">Uncharacterized protein</fullName>
    </submittedName>
</protein>
<dbReference type="EMBL" id="GL380026">
    <property type="protein sequence ID" value="EGT43284.1"/>
    <property type="molecule type" value="Genomic_DNA"/>
</dbReference>
<accession>G0P2G8</accession>
<evidence type="ECO:0000313" key="2">
    <source>
        <dbReference type="EMBL" id="EGT43284.1"/>
    </source>
</evidence>
<dbReference type="Proteomes" id="UP000008068">
    <property type="component" value="Unassembled WGS sequence"/>
</dbReference>
<organism evidence="3">
    <name type="scientific">Caenorhabditis brenneri</name>
    <name type="common">Nematode worm</name>
    <dbReference type="NCBI Taxonomy" id="135651"/>
    <lineage>
        <taxon>Eukaryota</taxon>
        <taxon>Metazoa</taxon>
        <taxon>Ecdysozoa</taxon>
        <taxon>Nematoda</taxon>
        <taxon>Chromadorea</taxon>
        <taxon>Rhabditida</taxon>
        <taxon>Rhabditina</taxon>
        <taxon>Rhabditomorpha</taxon>
        <taxon>Rhabditoidea</taxon>
        <taxon>Rhabditidae</taxon>
        <taxon>Peloderinae</taxon>
        <taxon>Caenorhabditis</taxon>
    </lineage>
</organism>
<evidence type="ECO:0000256" key="1">
    <source>
        <dbReference type="SAM" id="SignalP"/>
    </source>
</evidence>